<keyword evidence="2" id="KW-1185">Reference proteome</keyword>
<evidence type="ECO:0000313" key="2">
    <source>
        <dbReference type="Proteomes" id="UP001500426"/>
    </source>
</evidence>
<dbReference type="RefSeq" id="WP_344816610.1">
    <property type="nucleotide sequence ID" value="NZ_BAABCS010000018.1"/>
</dbReference>
<accession>A0ABP7UUG6</accession>
<evidence type="ECO:0008006" key="3">
    <source>
        <dbReference type="Google" id="ProtNLM"/>
    </source>
</evidence>
<organism evidence="1 2">
    <name type="scientific">Flavobacterium chungnamense</name>
    <dbReference type="NCBI Taxonomy" id="706182"/>
    <lineage>
        <taxon>Bacteria</taxon>
        <taxon>Pseudomonadati</taxon>
        <taxon>Bacteroidota</taxon>
        <taxon>Flavobacteriia</taxon>
        <taxon>Flavobacteriales</taxon>
        <taxon>Flavobacteriaceae</taxon>
        <taxon>Flavobacterium</taxon>
    </lineage>
</organism>
<reference evidence="2" key="1">
    <citation type="journal article" date="2019" name="Int. J. Syst. Evol. Microbiol.">
        <title>The Global Catalogue of Microorganisms (GCM) 10K type strain sequencing project: providing services to taxonomists for standard genome sequencing and annotation.</title>
        <authorList>
            <consortium name="The Broad Institute Genomics Platform"/>
            <consortium name="The Broad Institute Genome Sequencing Center for Infectious Disease"/>
            <person name="Wu L."/>
            <person name="Ma J."/>
        </authorList>
    </citation>
    <scope>NUCLEOTIDE SEQUENCE [LARGE SCALE GENOMIC DNA]</scope>
    <source>
        <strain evidence="2">JCM 17068</strain>
    </source>
</reference>
<comment type="caution">
    <text evidence="1">The sequence shown here is derived from an EMBL/GenBank/DDBJ whole genome shotgun (WGS) entry which is preliminary data.</text>
</comment>
<dbReference type="EMBL" id="BAABCS010000018">
    <property type="protein sequence ID" value="GAA4053108.1"/>
    <property type="molecule type" value="Genomic_DNA"/>
</dbReference>
<dbReference type="Proteomes" id="UP001500426">
    <property type="component" value="Unassembled WGS sequence"/>
</dbReference>
<proteinExistence type="predicted"/>
<name>A0ABP7UUG6_9FLAO</name>
<sequence length="408" mass="47493">MNQPNPYLIALCNQLEIQLGFKIKNIANAQKCSEVLALEKLYISQHTIARMFGVVKPFRTPYKDTLNVIARYLSYDDWEDFCTNQTNVPFDPNYFLTEASDGFSLAVLQLALANEDFKALHLVLEKAKKNENEAILFTAASLIGTYVRVCKKQKKLLQFLADNSVGHRFFYECYVDEDNDNNYFSEALVNYYLPNVTNDYRKLYVYCFVISQTAHKAQNASPLIQEFQKLTVQLDKKNGHFHELSRWMECQILIDGFNRILNDTWKIHVAEILVLSKGLGFNEKAWLFSRSLKALVFFGFKEELFHHEELNKSIDDLIKHQKKEFHSIALYVLQLYWICKSLYFNNKSVYNPFRIHNILFQNESNEKTAIEFAVASLFASGENKNIITLNLKSFCENKGVYWVVKMLG</sequence>
<gene>
    <name evidence="1" type="ORF">GCM10022388_19280</name>
</gene>
<evidence type="ECO:0000313" key="1">
    <source>
        <dbReference type="EMBL" id="GAA4053108.1"/>
    </source>
</evidence>
<protein>
    <recommendedName>
        <fullName evidence="3">XRE family transcriptional regulator</fullName>
    </recommendedName>
</protein>